<sequence length="94" mass="10387">MAIKYEPITSGPVGNVWSPKLLCASDLSLKLDLAAFGVVEGVIDPSVEPLWFDCEGLGDSLVRPWHLVDDDAVFTHWRSEFALAFQLFECHAPV</sequence>
<organism evidence="1 2">
    <name type="scientific">Nyssa sinensis</name>
    <dbReference type="NCBI Taxonomy" id="561372"/>
    <lineage>
        <taxon>Eukaryota</taxon>
        <taxon>Viridiplantae</taxon>
        <taxon>Streptophyta</taxon>
        <taxon>Embryophyta</taxon>
        <taxon>Tracheophyta</taxon>
        <taxon>Spermatophyta</taxon>
        <taxon>Magnoliopsida</taxon>
        <taxon>eudicotyledons</taxon>
        <taxon>Gunneridae</taxon>
        <taxon>Pentapetalae</taxon>
        <taxon>asterids</taxon>
        <taxon>Cornales</taxon>
        <taxon>Nyssaceae</taxon>
        <taxon>Nyssa</taxon>
    </lineage>
</organism>
<accession>A0A5J5BQE6</accession>
<evidence type="ECO:0000313" key="2">
    <source>
        <dbReference type="Proteomes" id="UP000325577"/>
    </source>
</evidence>
<evidence type="ECO:0000313" key="1">
    <source>
        <dbReference type="EMBL" id="KAA8545195.1"/>
    </source>
</evidence>
<dbReference type="Proteomes" id="UP000325577">
    <property type="component" value="Linkage Group LG10"/>
</dbReference>
<reference evidence="1 2" key="1">
    <citation type="submission" date="2019-09" db="EMBL/GenBank/DDBJ databases">
        <title>A chromosome-level genome assembly of the Chinese tupelo Nyssa sinensis.</title>
        <authorList>
            <person name="Yang X."/>
            <person name="Kang M."/>
            <person name="Yang Y."/>
            <person name="Xiong H."/>
            <person name="Wang M."/>
            <person name="Zhang Z."/>
            <person name="Wang Z."/>
            <person name="Wu H."/>
            <person name="Ma T."/>
            <person name="Liu J."/>
            <person name="Xi Z."/>
        </authorList>
    </citation>
    <scope>NUCLEOTIDE SEQUENCE [LARGE SCALE GENOMIC DNA]</scope>
    <source>
        <strain evidence="1">J267</strain>
        <tissue evidence="1">Leaf</tissue>
    </source>
</reference>
<keyword evidence="2" id="KW-1185">Reference proteome</keyword>
<name>A0A5J5BQE6_9ASTE</name>
<dbReference type="AlphaFoldDB" id="A0A5J5BQE6"/>
<dbReference type="EMBL" id="CM018033">
    <property type="protein sequence ID" value="KAA8545195.1"/>
    <property type="molecule type" value="Genomic_DNA"/>
</dbReference>
<proteinExistence type="predicted"/>
<gene>
    <name evidence="1" type="ORF">F0562_019916</name>
</gene>
<protein>
    <submittedName>
        <fullName evidence="1">Uncharacterized protein</fullName>
    </submittedName>
</protein>